<dbReference type="EMBL" id="LUKF01000017">
    <property type="protein sequence ID" value="KYG61202.1"/>
    <property type="molecule type" value="Genomic_DNA"/>
</dbReference>
<dbReference type="Gene3D" id="3.40.190.10">
    <property type="entry name" value="Periplasmic binding protein-like II"/>
    <property type="match status" value="2"/>
</dbReference>
<evidence type="ECO:0000313" key="4">
    <source>
        <dbReference type="EMBL" id="KYG61202.1"/>
    </source>
</evidence>
<dbReference type="AlphaFoldDB" id="A0A150WE99"/>
<dbReference type="SMART" id="SM00062">
    <property type="entry name" value="PBPb"/>
    <property type="match status" value="1"/>
</dbReference>
<evidence type="ECO:0000256" key="1">
    <source>
        <dbReference type="ARBA" id="ARBA00022729"/>
    </source>
</evidence>
<evidence type="ECO:0000259" key="3">
    <source>
        <dbReference type="SMART" id="SM00062"/>
    </source>
</evidence>
<feature type="signal peptide" evidence="2">
    <location>
        <begin position="1"/>
        <end position="21"/>
    </location>
</feature>
<feature type="domain" description="Solute-binding protein family 3/N-terminal" evidence="3">
    <location>
        <begin position="23"/>
        <end position="234"/>
    </location>
</feature>
<gene>
    <name evidence="4" type="ORF">AZI85_09655</name>
</gene>
<sequence>MFSFSRYVFTALILMSACGFAKTVELATFPIPLMVEDSERGLFVNLTKEIGKRTNKKIHISVYPTGKALLAFSGNKVQGIFPGLDVSIPKRSARSSAFYVKVDHIFFRKGQTLESVKDLEGKKVGLTFRYPYSKELLLNKKIKFEFAADDVLNMRKLAQGQIDAFIVEERSGLKALQLSGEKDILFNKEKPIAQQEVFYAFQNDEEGKELAEIFTKTIEAMKKDGSLQRLLVSP</sequence>
<dbReference type="SUPFAM" id="SSF53850">
    <property type="entry name" value="Periplasmic binding protein-like II"/>
    <property type="match status" value="1"/>
</dbReference>
<dbReference type="InterPro" id="IPR001638">
    <property type="entry name" value="Solute-binding_3/MltF_N"/>
</dbReference>
<dbReference type="PANTHER" id="PTHR35936">
    <property type="entry name" value="MEMBRANE-BOUND LYTIC MUREIN TRANSGLYCOSYLASE F"/>
    <property type="match status" value="1"/>
</dbReference>
<feature type="chain" id="PRO_5007572702" evidence="2">
    <location>
        <begin position="22"/>
        <end position="234"/>
    </location>
</feature>
<evidence type="ECO:0000313" key="5">
    <source>
        <dbReference type="Proteomes" id="UP000075391"/>
    </source>
</evidence>
<dbReference type="RefSeq" id="WP_063244566.1">
    <property type="nucleotide sequence ID" value="NZ_LUKF01000017.1"/>
</dbReference>
<accession>A0A150WE99</accession>
<dbReference type="PROSITE" id="PS51257">
    <property type="entry name" value="PROKAR_LIPOPROTEIN"/>
    <property type="match status" value="1"/>
</dbReference>
<dbReference type="OrthoDB" id="5294032at2"/>
<organism evidence="4 5">
    <name type="scientific">Bdellovibrio bacteriovorus</name>
    <dbReference type="NCBI Taxonomy" id="959"/>
    <lineage>
        <taxon>Bacteria</taxon>
        <taxon>Pseudomonadati</taxon>
        <taxon>Bdellovibrionota</taxon>
        <taxon>Bdellovibrionia</taxon>
        <taxon>Bdellovibrionales</taxon>
        <taxon>Pseudobdellovibrionaceae</taxon>
        <taxon>Bdellovibrio</taxon>
    </lineage>
</organism>
<protein>
    <submittedName>
        <fullName evidence="4">Amino acid ABC transporter substrate-binding protein</fullName>
    </submittedName>
</protein>
<reference evidence="4 5" key="1">
    <citation type="submission" date="2016-03" db="EMBL/GenBank/DDBJ databases">
        <authorList>
            <person name="Ploux O."/>
        </authorList>
    </citation>
    <scope>NUCLEOTIDE SEQUENCE [LARGE SCALE GENOMIC DNA]</scope>
    <source>
        <strain evidence="4 5">BER2</strain>
    </source>
</reference>
<comment type="caution">
    <text evidence="4">The sequence shown here is derived from an EMBL/GenBank/DDBJ whole genome shotgun (WGS) entry which is preliminary data.</text>
</comment>
<proteinExistence type="predicted"/>
<keyword evidence="1 2" id="KW-0732">Signal</keyword>
<evidence type="ECO:0000256" key="2">
    <source>
        <dbReference type="SAM" id="SignalP"/>
    </source>
</evidence>
<dbReference type="Proteomes" id="UP000075391">
    <property type="component" value="Unassembled WGS sequence"/>
</dbReference>
<name>A0A150WE99_BDEBC</name>
<dbReference type="PANTHER" id="PTHR35936:SF35">
    <property type="entry name" value="L-CYSTINE-BINDING PROTEIN TCYJ"/>
    <property type="match status" value="1"/>
</dbReference>